<evidence type="ECO:0000259" key="5">
    <source>
        <dbReference type="Pfam" id="PF00150"/>
    </source>
</evidence>
<proteinExistence type="predicted"/>
<dbReference type="AlphaFoldDB" id="A0A1J5SAC8"/>
<sequence length="337" mass="38635">MKVGWNLGNTFEAICGETAWGGAITTQRLIDSVKAAGFNSVRIPVAWFCHSDTVNSVIDKDWINRVKQAVDFCINDSLYVVLNMHWDKGWLENRVNKTNQVKVNERLQKYWTEIANYFKSYDEHLLFAGANEPDVKDTIGMNVLLSYYQTFINVVRATGGNNSSRTLIIQGPSTDIDHTDKLMNELPKDKIENRLMVEVHYYSPYQFCLMDKDASWGKRFFYWGKNNHSSTDTAHNATWGEENLMEEKFDLMKQKFVDKGIPVIIGEFGAYKRKLPKGSNQKLHEASVEYFQEYLVKAAVSKGLVPFYWDVNMGLFNRSSGKTLDEKIKQAITKGAN</sequence>
<dbReference type="Gene3D" id="3.20.20.80">
    <property type="entry name" value="Glycosidases"/>
    <property type="match status" value="1"/>
</dbReference>
<protein>
    <submittedName>
        <fullName evidence="6">Xyloglucan-specific endo-beta-1,4-glucanase BoGH5A</fullName>
        <ecNumber evidence="6">3.2.1.151</ecNumber>
    </submittedName>
</protein>
<dbReference type="InterPro" id="IPR017853">
    <property type="entry name" value="GH"/>
</dbReference>
<reference evidence="6" key="1">
    <citation type="submission" date="2016-10" db="EMBL/GenBank/DDBJ databases">
        <title>Sequence of Gallionella enrichment culture.</title>
        <authorList>
            <person name="Poehlein A."/>
            <person name="Muehling M."/>
            <person name="Daniel R."/>
        </authorList>
    </citation>
    <scope>NUCLEOTIDE SEQUENCE</scope>
</reference>
<keyword evidence="4" id="KW-0624">Polysaccharide degradation</keyword>
<evidence type="ECO:0000256" key="4">
    <source>
        <dbReference type="ARBA" id="ARBA00023326"/>
    </source>
</evidence>
<keyword evidence="3 6" id="KW-0326">Glycosidase</keyword>
<dbReference type="InterPro" id="IPR001547">
    <property type="entry name" value="Glyco_hydro_5"/>
</dbReference>
<dbReference type="SUPFAM" id="SSF51445">
    <property type="entry name" value="(Trans)glycosidases"/>
    <property type="match status" value="1"/>
</dbReference>
<dbReference type="InterPro" id="IPR050386">
    <property type="entry name" value="Glycosyl_hydrolase_5"/>
</dbReference>
<dbReference type="PANTHER" id="PTHR31297">
    <property type="entry name" value="GLUCAN ENDO-1,6-BETA-GLUCOSIDASE B"/>
    <property type="match status" value="1"/>
</dbReference>
<dbReference type="GO" id="GO:0009251">
    <property type="term" value="P:glucan catabolic process"/>
    <property type="evidence" value="ECO:0007669"/>
    <property type="project" value="TreeGrafter"/>
</dbReference>
<feature type="domain" description="Glycoside hydrolase family 5" evidence="5">
    <location>
        <begin position="15"/>
        <end position="312"/>
    </location>
</feature>
<accession>A0A1J5SAC8</accession>
<keyword evidence="1 6" id="KW-0378">Hydrolase</keyword>
<dbReference type="GO" id="GO:0009986">
    <property type="term" value="C:cell surface"/>
    <property type="evidence" value="ECO:0007669"/>
    <property type="project" value="TreeGrafter"/>
</dbReference>
<dbReference type="EMBL" id="MLJW01000087">
    <property type="protein sequence ID" value="OIR01149.1"/>
    <property type="molecule type" value="Genomic_DNA"/>
</dbReference>
<keyword evidence="2" id="KW-0119">Carbohydrate metabolism</keyword>
<dbReference type="Pfam" id="PF00150">
    <property type="entry name" value="Cellulase"/>
    <property type="match status" value="1"/>
</dbReference>
<dbReference type="GO" id="GO:0005576">
    <property type="term" value="C:extracellular region"/>
    <property type="evidence" value="ECO:0007669"/>
    <property type="project" value="TreeGrafter"/>
</dbReference>
<evidence type="ECO:0000256" key="3">
    <source>
        <dbReference type="ARBA" id="ARBA00023295"/>
    </source>
</evidence>
<evidence type="ECO:0000313" key="6">
    <source>
        <dbReference type="EMBL" id="OIR01149.1"/>
    </source>
</evidence>
<dbReference type="EC" id="3.2.1.151" evidence="6"/>
<dbReference type="PANTHER" id="PTHR31297:SF41">
    <property type="entry name" value="ENDOGLUCANASE, PUTATIVE (AFU_ORTHOLOGUE AFUA_5G01830)-RELATED"/>
    <property type="match status" value="1"/>
</dbReference>
<organism evidence="6">
    <name type="scientific">mine drainage metagenome</name>
    <dbReference type="NCBI Taxonomy" id="410659"/>
    <lineage>
        <taxon>unclassified sequences</taxon>
        <taxon>metagenomes</taxon>
        <taxon>ecological metagenomes</taxon>
    </lineage>
</organism>
<dbReference type="GO" id="GO:0033946">
    <property type="term" value="F:xyloglucan-specific endo-beta-1,4-glucanase activity"/>
    <property type="evidence" value="ECO:0007669"/>
    <property type="project" value="UniProtKB-EC"/>
</dbReference>
<evidence type="ECO:0000256" key="1">
    <source>
        <dbReference type="ARBA" id="ARBA00022801"/>
    </source>
</evidence>
<gene>
    <name evidence="6" type="ORF">GALL_167820</name>
</gene>
<dbReference type="GO" id="GO:0008422">
    <property type="term" value="F:beta-glucosidase activity"/>
    <property type="evidence" value="ECO:0007669"/>
    <property type="project" value="TreeGrafter"/>
</dbReference>
<name>A0A1J5SAC8_9ZZZZ</name>
<evidence type="ECO:0000256" key="2">
    <source>
        <dbReference type="ARBA" id="ARBA00023277"/>
    </source>
</evidence>
<comment type="caution">
    <text evidence="6">The sequence shown here is derived from an EMBL/GenBank/DDBJ whole genome shotgun (WGS) entry which is preliminary data.</text>
</comment>